<sequence length="63" mass="7383">MVKTFIWHFNYINYNNKNKKNCNTTLKQFDNDNSKCCGLSQVARITGIVGPNNNLMNMRKRKV</sequence>
<organism evidence="1">
    <name type="scientific">Anguilla anguilla</name>
    <name type="common">European freshwater eel</name>
    <name type="synonym">Muraena anguilla</name>
    <dbReference type="NCBI Taxonomy" id="7936"/>
    <lineage>
        <taxon>Eukaryota</taxon>
        <taxon>Metazoa</taxon>
        <taxon>Chordata</taxon>
        <taxon>Craniata</taxon>
        <taxon>Vertebrata</taxon>
        <taxon>Euteleostomi</taxon>
        <taxon>Actinopterygii</taxon>
        <taxon>Neopterygii</taxon>
        <taxon>Teleostei</taxon>
        <taxon>Anguilliformes</taxon>
        <taxon>Anguillidae</taxon>
        <taxon>Anguilla</taxon>
    </lineage>
</organism>
<reference evidence="1" key="2">
    <citation type="journal article" date="2015" name="Fish Shellfish Immunol.">
        <title>Early steps in the European eel (Anguilla anguilla)-Vibrio vulnificus interaction in the gills: Role of the RtxA13 toxin.</title>
        <authorList>
            <person name="Callol A."/>
            <person name="Pajuelo D."/>
            <person name="Ebbesson L."/>
            <person name="Teles M."/>
            <person name="MacKenzie S."/>
            <person name="Amaro C."/>
        </authorList>
    </citation>
    <scope>NUCLEOTIDE SEQUENCE</scope>
</reference>
<reference evidence="1" key="1">
    <citation type="submission" date="2014-11" db="EMBL/GenBank/DDBJ databases">
        <authorList>
            <person name="Amaro Gonzalez C."/>
        </authorList>
    </citation>
    <scope>NUCLEOTIDE SEQUENCE</scope>
</reference>
<dbReference type="EMBL" id="GBXM01092897">
    <property type="protein sequence ID" value="JAH15680.1"/>
    <property type="molecule type" value="Transcribed_RNA"/>
</dbReference>
<protein>
    <submittedName>
        <fullName evidence="1">Uncharacterized protein</fullName>
    </submittedName>
</protein>
<proteinExistence type="predicted"/>
<evidence type="ECO:0000313" key="1">
    <source>
        <dbReference type="EMBL" id="JAH15680.1"/>
    </source>
</evidence>
<dbReference type="AlphaFoldDB" id="A0A0E9QH56"/>
<accession>A0A0E9QH56</accession>
<name>A0A0E9QH56_ANGAN</name>